<dbReference type="InterPro" id="IPR011994">
    <property type="entry name" value="Cytidylate_kinase_dom"/>
</dbReference>
<keyword evidence="12" id="KW-1185">Reference proteome</keyword>
<dbReference type="EMBL" id="JAUSUQ010000001">
    <property type="protein sequence ID" value="MDQ0337763.1"/>
    <property type="molecule type" value="Genomic_DNA"/>
</dbReference>
<dbReference type="CDD" id="cd02020">
    <property type="entry name" value="CMPK"/>
    <property type="match status" value="1"/>
</dbReference>
<accession>A0ABU0CMW8</accession>
<evidence type="ECO:0000313" key="11">
    <source>
        <dbReference type="EMBL" id="MDQ0337763.1"/>
    </source>
</evidence>
<evidence type="ECO:0000256" key="8">
    <source>
        <dbReference type="ARBA" id="ARBA00048478"/>
    </source>
</evidence>
<organism evidence="11 12">
    <name type="scientific">Caldalkalibacillus uzonensis</name>
    <dbReference type="NCBI Taxonomy" id="353224"/>
    <lineage>
        <taxon>Bacteria</taxon>
        <taxon>Bacillati</taxon>
        <taxon>Bacillota</taxon>
        <taxon>Bacilli</taxon>
        <taxon>Bacillales</taxon>
        <taxon>Bacillaceae</taxon>
        <taxon>Caldalkalibacillus</taxon>
    </lineage>
</organism>
<keyword evidence="2 9" id="KW-0963">Cytoplasm</keyword>
<keyword evidence="6 9" id="KW-0067">ATP-binding</keyword>
<evidence type="ECO:0000256" key="3">
    <source>
        <dbReference type="ARBA" id="ARBA00022679"/>
    </source>
</evidence>
<evidence type="ECO:0000256" key="4">
    <source>
        <dbReference type="ARBA" id="ARBA00022741"/>
    </source>
</evidence>
<dbReference type="RefSeq" id="WP_307335107.1">
    <property type="nucleotide sequence ID" value="NZ_JAUSUQ010000001.1"/>
</dbReference>
<dbReference type="Pfam" id="PF02224">
    <property type="entry name" value="Cytidylate_kin"/>
    <property type="match status" value="1"/>
</dbReference>
<comment type="caution">
    <text evidence="11">The sequence shown here is derived from an EMBL/GenBank/DDBJ whole genome shotgun (WGS) entry which is preliminary data.</text>
</comment>
<dbReference type="InterPro" id="IPR003136">
    <property type="entry name" value="Cytidylate_kin"/>
</dbReference>
<evidence type="ECO:0000259" key="10">
    <source>
        <dbReference type="Pfam" id="PF02224"/>
    </source>
</evidence>
<dbReference type="EC" id="2.7.4.25" evidence="9"/>
<dbReference type="PANTHER" id="PTHR21299">
    <property type="entry name" value="CYTIDYLATE KINASE/PANTOATE-BETA-ALANINE LIGASE"/>
    <property type="match status" value="1"/>
</dbReference>
<keyword evidence="5 9" id="KW-0418">Kinase</keyword>
<dbReference type="HAMAP" id="MF_00238">
    <property type="entry name" value="Cytidyl_kinase_type1"/>
    <property type="match status" value="1"/>
</dbReference>
<feature type="domain" description="Cytidylate kinase" evidence="10">
    <location>
        <begin position="3"/>
        <end position="215"/>
    </location>
</feature>
<comment type="subcellular location">
    <subcellularLocation>
        <location evidence="9">Cytoplasm</location>
    </subcellularLocation>
</comment>
<reference evidence="11 12" key="1">
    <citation type="submission" date="2023-07" db="EMBL/GenBank/DDBJ databases">
        <title>Genomic Encyclopedia of Type Strains, Phase IV (KMG-IV): sequencing the most valuable type-strain genomes for metagenomic binning, comparative biology and taxonomic classification.</title>
        <authorList>
            <person name="Goeker M."/>
        </authorList>
    </citation>
    <scope>NUCLEOTIDE SEQUENCE [LARGE SCALE GENOMIC DNA]</scope>
    <source>
        <strain evidence="11 12">DSM 17740</strain>
    </source>
</reference>
<proteinExistence type="inferred from homology"/>
<evidence type="ECO:0000256" key="2">
    <source>
        <dbReference type="ARBA" id="ARBA00022490"/>
    </source>
</evidence>
<keyword evidence="4 9" id="KW-0547">Nucleotide-binding</keyword>
<evidence type="ECO:0000313" key="12">
    <source>
        <dbReference type="Proteomes" id="UP001232445"/>
    </source>
</evidence>
<sequence>MKIAIDGPAGAGKSTVAKKVADQLGYLYVDTGAMYRALTWKALQANVDISSGEALLRLLNQCNLELKVESGTLKVMLNNQDITAEIRTRDVTNLVSEVASHQQVREAMVQLQKEMAAKGNVVMDGRDIGTHVIPDAEVKIYLTASIEERARRRYEELLTKGHKASLREIKQEIRDRDRKDKNRETAPLKKAADAVTVDTTGLSIDEVVNRILKIVYQNSKQGV</sequence>
<dbReference type="SUPFAM" id="SSF52540">
    <property type="entry name" value="P-loop containing nucleoside triphosphate hydrolases"/>
    <property type="match status" value="1"/>
</dbReference>
<evidence type="ECO:0000256" key="6">
    <source>
        <dbReference type="ARBA" id="ARBA00022840"/>
    </source>
</evidence>
<comment type="catalytic activity">
    <reaction evidence="8 9">
        <text>CMP + ATP = CDP + ADP</text>
        <dbReference type="Rhea" id="RHEA:11600"/>
        <dbReference type="ChEBI" id="CHEBI:30616"/>
        <dbReference type="ChEBI" id="CHEBI:58069"/>
        <dbReference type="ChEBI" id="CHEBI:60377"/>
        <dbReference type="ChEBI" id="CHEBI:456216"/>
        <dbReference type="EC" id="2.7.4.25"/>
    </reaction>
</comment>
<dbReference type="PANTHER" id="PTHR21299:SF2">
    <property type="entry name" value="CYTIDYLATE KINASE"/>
    <property type="match status" value="1"/>
</dbReference>
<keyword evidence="3 9" id="KW-0808">Transferase</keyword>
<protein>
    <recommendedName>
        <fullName evidence="9">Cytidylate kinase</fullName>
        <shortName evidence="9">CK</shortName>
        <ecNumber evidence="9">2.7.4.25</ecNumber>
    </recommendedName>
    <alternativeName>
        <fullName evidence="9">Cytidine monophosphate kinase</fullName>
        <shortName evidence="9">CMP kinase</shortName>
    </alternativeName>
</protein>
<evidence type="ECO:0000256" key="1">
    <source>
        <dbReference type="ARBA" id="ARBA00009427"/>
    </source>
</evidence>
<evidence type="ECO:0000256" key="5">
    <source>
        <dbReference type="ARBA" id="ARBA00022777"/>
    </source>
</evidence>
<dbReference type="GO" id="GO:0016301">
    <property type="term" value="F:kinase activity"/>
    <property type="evidence" value="ECO:0007669"/>
    <property type="project" value="UniProtKB-KW"/>
</dbReference>
<feature type="binding site" evidence="9">
    <location>
        <begin position="7"/>
        <end position="15"/>
    </location>
    <ligand>
        <name>ATP</name>
        <dbReference type="ChEBI" id="CHEBI:30616"/>
    </ligand>
</feature>
<comment type="similarity">
    <text evidence="1 9">Belongs to the cytidylate kinase family. Type 1 subfamily.</text>
</comment>
<dbReference type="Gene3D" id="3.40.50.300">
    <property type="entry name" value="P-loop containing nucleotide triphosphate hydrolases"/>
    <property type="match status" value="1"/>
</dbReference>
<evidence type="ECO:0000256" key="9">
    <source>
        <dbReference type="HAMAP-Rule" id="MF_00238"/>
    </source>
</evidence>
<evidence type="ECO:0000256" key="7">
    <source>
        <dbReference type="ARBA" id="ARBA00047615"/>
    </source>
</evidence>
<dbReference type="NCBIfam" id="TIGR00017">
    <property type="entry name" value="cmk"/>
    <property type="match status" value="1"/>
</dbReference>
<comment type="catalytic activity">
    <reaction evidence="7 9">
        <text>dCMP + ATP = dCDP + ADP</text>
        <dbReference type="Rhea" id="RHEA:25094"/>
        <dbReference type="ChEBI" id="CHEBI:30616"/>
        <dbReference type="ChEBI" id="CHEBI:57566"/>
        <dbReference type="ChEBI" id="CHEBI:58593"/>
        <dbReference type="ChEBI" id="CHEBI:456216"/>
        <dbReference type="EC" id="2.7.4.25"/>
    </reaction>
</comment>
<gene>
    <name evidence="9" type="primary">cmk</name>
    <name evidence="11" type="ORF">J2S00_000533</name>
</gene>
<dbReference type="InterPro" id="IPR027417">
    <property type="entry name" value="P-loop_NTPase"/>
</dbReference>
<name>A0ABU0CMW8_9BACI</name>
<dbReference type="Proteomes" id="UP001232445">
    <property type="component" value="Unassembled WGS sequence"/>
</dbReference>